<dbReference type="AlphaFoldDB" id="A0A177CT24"/>
<sequence>MPALAVEPVPDDSAGLPDDSMPEPESGGRIPARLNTAKANNVSQSVSALSANEPLDIYARKGSHAEQVNVHTPKASSAVKRKTKVIYTAKKKQMKQPLGILNARQKHPLVFVRASTEDGLPLPGDADVVSVGLMEELDPIQDTQLGRPPAQLNTVRVGSHVSPLNVSKQSRFVPTAKNGPQQSKRSRLPVDRIFTFSDAQAPKRRHGRLRLPSSSSLCDGFEGYELLIPAPKVHSRGRQKERLVGTPKAGANADESRGGLELASGYFPVSCPIEPKLSKSSGTMLTEHGSQLELVHPSVETDLRNFRHDSLPLHLSVEATVRSQLAGITAPLREEDEFHSSSFDEGLNTYLSRWGLEESSRSSDSGESDLLNSSSDSDGEETDYFGEAMYRMDNRDEGDFWSQYPGLD</sequence>
<evidence type="ECO:0000313" key="3">
    <source>
        <dbReference type="Proteomes" id="UP000077069"/>
    </source>
</evidence>
<dbReference type="InParanoid" id="A0A177CT24"/>
<reference evidence="2 3" key="1">
    <citation type="submission" date="2016-05" db="EMBL/GenBank/DDBJ databases">
        <title>Comparative analysis of secretome profiles of manganese(II)-oxidizing ascomycete fungi.</title>
        <authorList>
            <consortium name="DOE Joint Genome Institute"/>
            <person name="Zeiner C.A."/>
            <person name="Purvine S.O."/>
            <person name="Zink E.M."/>
            <person name="Wu S."/>
            <person name="Pasa-Tolic L."/>
            <person name="Chaput D.L."/>
            <person name="Haridas S."/>
            <person name="Grigoriev I.V."/>
            <person name="Santelli C.M."/>
            <person name="Hansel C.M."/>
        </authorList>
    </citation>
    <scope>NUCLEOTIDE SEQUENCE [LARGE SCALE GENOMIC DNA]</scope>
    <source>
        <strain evidence="2 3">AP3s5-JAC2a</strain>
    </source>
</reference>
<organism evidence="2 3">
    <name type="scientific">Paraphaeosphaeria sporulosa</name>
    <dbReference type="NCBI Taxonomy" id="1460663"/>
    <lineage>
        <taxon>Eukaryota</taxon>
        <taxon>Fungi</taxon>
        <taxon>Dikarya</taxon>
        <taxon>Ascomycota</taxon>
        <taxon>Pezizomycotina</taxon>
        <taxon>Dothideomycetes</taxon>
        <taxon>Pleosporomycetidae</taxon>
        <taxon>Pleosporales</taxon>
        <taxon>Massarineae</taxon>
        <taxon>Didymosphaeriaceae</taxon>
        <taxon>Paraphaeosphaeria</taxon>
    </lineage>
</organism>
<feature type="region of interest" description="Disordered" evidence="1">
    <location>
        <begin position="1"/>
        <end position="31"/>
    </location>
</feature>
<dbReference type="Proteomes" id="UP000077069">
    <property type="component" value="Unassembled WGS sequence"/>
</dbReference>
<evidence type="ECO:0000313" key="2">
    <source>
        <dbReference type="EMBL" id="OAG10138.1"/>
    </source>
</evidence>
<evidence type="ECO:0008006" key="4">
    <source>
        <dbReference type="Google" id="ProtNLM"/>
    </source>
</evidence>
<evidence type="ECO:0000256" key="1">
    <source>
        <dbReference type="SAM" id="MobiDB-lite"/>
    </source>
</evidence>
<dbReference type="OrthoDB" id="3788956at2759"/>
<accession>A0A177CT24</accession>
<dbReference type="RefSeq" id="XP_018040503.1">
    <property type="nucleotide sequence ID" value="XM_018179988.1"/>
</dbReference>
<feature type="region of interest" description="Disordered" evidence="1">
    <location>
        <begin position="358"/>
        <end position="389"/>
    </location>
</feature>
<dbReference type="EMBL" id="KV441549">
    <property type="protein sequence ID" value="OAG10138.1"/>
    <property type="molecule type" value="Genomic_DNA"/>
</dbReference>
<proteinExistence type="predicted"/>
<keyword evidence="3" id="KW-1185">Reference proteome</keyword>
<dbReference type="GeneID" id="28763474"/>
<gene>
    <name evidence="2" type="ORF">CC84DRAFT_1172603</name>
</gene>
<feature type="region of interest" description="Disordered" evidence="1">
    <location>
        <begin position="237"/>
        <end position="256"/>
    </location>
</feature>
<protein>
    <recommendedName>
        <fullName evidence="4">Transcription factor Iwr1 domain-containing protein</fullName>
    </recommendedName>
</protein>
<feature type="compositionally biased region" description="Low complexity" evidence="1">
    <location>
        <begin position="362"/>
        <end position="376"/>
    </location>
</feature>
<name>A0A177CT24_9PLEO</name>